<keyword evidence="3" id="KW-1185">Reference proteome</keyword>
<dbReference type="GeneID" id="54454277"/>
<reference evidence="4" key="2">
    <citation type="submission" date="2020-04" db="EMBL/GenBank/DDBJ databases">
        <authorList>
            <consortium name="NCBI Genome Project"/>
        </authorList>
    </citation>
    <scope>NUCLEOTIDE SEQUENCE</scope>
    <source>
        <strain evidence="4">CBS 304.34</strain>
    </source>
</reference>
<gene>
    <name evidence="2 4" type="ORF">BDZ99DRAFT_214497</name>
</gene>
<feature type="compositionally biased region" description="Low complexity" evidence="1">
    <location>
        <begin position="140"/>
        <end position="153"/>
    </location>
</feature>
<organism evidence="2">
    <name type="scientific">Mytilinidion resinicola</name>
    <dbReference type="NCBI Taxonomy" id="574789"/>
    <lineage>
        <taxon>Eukaryota</taxon>
        <taxon>Fungi</taxon>
        <taxon>Dikarya</taxon>
        <taxon>Ascomycota</taxon>
        <taxon>Pezizomycotina</taxon>
        <taxon>Dothideomycetes</taxon>
        <taxon>Pleosporomycetidae</taxon>
        <taxon>Mytilinidiales</taxon>
        <taxon>Mytilinidiaceae</taxon>
        <taxon>Mytilinidion</taxon>
    </lineage>
</organism>
<feature type="region of interest" description="Disordered" evidence="1">
    <location>
        <begin position="50"/>
        <end position="95"/>
    </location>
</feature>
<dbReference type="EMBL" id="MU003727">
    <property type="protein sequence ID" value="KAF2801854.1"/>
    <property type="molecule type" value="Genomic_DNA"/>
</dbReference>
<evidence type="ECO:0000313" key="3">
    <source>
        <dbReference type="Proteomes" id="UP000504636"/>
    </source>
</evidence>
<sequence length="205" mass="22163">MSRCLEGMNANLMMRRLSPVIHVSGWSDMMTVVLHPQTHGALFSLSHKPLASPSSSYPHPHPHTHPHPYTAHRNTPPHNITDNHQSISPWPPVPSTSTTRLSLFHPIISSHPASSESIPLTFLNNPPPTSHHPTPPPTPSNRTTTAASTPTSRGATPNASAPTSRPPNLERLTTVRKIYLSAAAKINAVPAAVPSAFPASGRRHW</sequence>
<reference evidence="2 4" key="1">
    <citation type="journal article" date="2020" name="Stud. Mycol.">
        <title>101 Dothideomycetes genomes: a test case for predicting lifestyles and emergence of pathogens.</title>
        <authorList>
            <person name="Haridas S."/>
            <person name="Albert R."/>
            <person name="Binder M."/>
            <person name="Bloem J."/>
            <person name="Labutti K."/>
            <person name="Salamov A."/>
            <person name="Andreopoulos B."/>
            <person name="Baker S."/>
            <person name="Barry K."/>
            <person name="Bills G."/>
            <person name="Bluhm B."/>
            <person name="Cannon C."/>
            <person name="Castanera R."/>
            <person name="Culley D."/>
            <person name="Daum C."/>
            <person name="Ezra D."/>
            <person name="Gonzalez J."/>
            <person name="Henrissat B."/>
            <person name="Kuo A."/>
            <person name="Liang C."/>
            <person name="Lipzen A."/>
            <person name="Lutzoni F."/>
            <person name="Magnuson J."/>
            <person name="Mondo S."/>
            <person name="Nolan M."/>
            <person name="Ohm R."/>
            <person name="Pangilinan J."/>
            <person name="Park H.-J."/>
            <person name="Ramirez L."/>
            <person name="Alfaro M."/>
            <person name="Sun H."/>
            <person name="Tritt A."/>
            <person name="Yoshinaga Y."/>
            <person name="Zwiers L.-H."/>
            <person name="Turgeon B."/>
            <person name="Goodwin S."/>
            <person name="Spatafora J."/>
            <person name="Crous P."/>
            <person name="Grigoriev I."/>
        </authorList>
    </citation>
    <scope>NUCLEOTIDE SEQUENCE</scope>
    <source>
        <strain evidence="2 4">CBS 304.34</strain>
    </source>
</reference>
<evidence type="ECO:0000313" key="4">
    <source>
        <dbReference type="RefSeq" id="XP_033568818.1"/>
    </source>
</evidence>
<dbReference type="Proteomes" id="UP000504636">
    <property type="component" value="Unplaced"/>
</dbReference>
<protein>
    <submittedName>
        <fullName evidence="2 4">Uncharacterized protein</fullName>
    </submittedName>
</protein>
<evidence type="ECO:0000313" key="2">
    <source>
        <dbReference type="EMBL" id="KAF2801854.1"/>
    </source>
</evidence>
<feature type="compositionally biased region" description="Polar residues" evidence="1">
    <location>
        <begin position="115"/>
        <end position="124"/>
    </location>
</feature>
<name>A0A6A6Y1G7_9PEZI</name>
<reference evidence="4" key="3">
    <citation type="submission" date="2025-04" db="UniProtKB">
        <authorList>
            <consortium name="RefSeq"/>
        </authorList>
    </citation>
    <scope>IDENTIFICATION</scope>
    <source>
        <strain evidence="4">CBS 304.34</strain>
    </source>
</reference>
<dbReference type="RefSeq" id="XP_033568818.1">
    <property type="nucleotide sequence ID" value="XM_033713384.1"/>
</dbReference>
<feature type="compositionally biased region" description="Polar residues" evidence="1">
    <location>
        <begin position="154"/>
        <end position="163"/>
    </location>
</feature>
<proteinExistence type="predicted"/>
<dbReference type="AlphaFoldDB" id="A0A6A6Y1G7"/>
<accession>A0A6A6Y1G7</accession>
<evidence type="ECO:0000256" key="1">
    <source>
        <dbReference type="SAM" id="MobiDB-lite"/>
    </source>
</evidence>
<feature type="compositionally biased region" description="Polar residues" evidence="1">
    <location>
        <begin position="76"/>
        <end position="85"/>
    </location>
</feature>
<feature type="compositionally biased region" description="Pro residues" evidence="1">
    <location>
        <begin position="125"/>
        <end position="139"/>
    </location>
</feature>
<feature type="region of interest" description="Disordered" evidence="1">
    <location>
        <begin position="115"/>
        <end position="170"/>
    </location>
</feature>